<evidence type="ECO:0000313" key="1">
    <source>
        <dbReference type="EMBL" id="KAF0756834.1"/>
    </source>
</evidence>
<comment type="caution">
    <text evidence="1">The sequence shown here is derived from an EMBL/GenBank/DDBJ whole genome shotgun (WGS) entry which is preliminary data.</text>
</comment>
<organism evidence="1 2">
    <name type="scientific">Aphis craccivora</name>
    <name type="common">Cowpea aphid</name>
    <dbReference type="NCBI Taxonomy" id="307492"/>
    <lineage>
        <taxon>Eukaryota</taxon>
        <taxon>Metazoa</taxon>
        <taxon>Ecdysozoa</taxon>
        <taxon>Arthropoda</taxon>
        <taxon>Hexapoda</taxon>
        <taxon>Insecta</taxon>
        <taxon>Pterygota</taxon>
        <taxon>Neoptera</taxon>
        <taxon>Paraneoptera</taxon>
        <taxon>Hemiptera</taxon>
        <taxon>Sternorrhyncha</taxon>
        <taxon>Aphidomorpha</taxon>
        <taxon>Aphidoidea</taxon>
        <taxon>Aphididae</taxon>
        <taxon>Aphidini</taxon>
        <taxon>Aphis</taxon>
        <taxon>Aphis</taxon>
    </lineage>
</organism>
<keyword evidence="2" id="KW-1185">Reference proteome</keyword>
<accession>A0A6G0YJF5</accession>
<dbReference type="OrthoDB" id="1711136at2759"/>
<dbReference type="EMBL" id="VUJU01003747">
    <property type="protein sequence ID" value="KAF0756834.1"/>
    <property type="molecule type" value="Genomic_DNA"/>
</dbReference>
<sequence length="347" mass="40234">MSKNCTVASYNYLTTIICTGIFSEMLSVSRQNRQTNNVLEISHRNLMSHIQNPNPSPWLFLENLITQAHGIMNDYRLAVDGLEVRQPRPRASNLQDKKITLGLTKLDQNRFTVAEFLGYTKHVIPNFGIERPQNEGKNSNGCITLRLSYNRMVGFDVEPVININQNIELPEQVVRYDNEPEENILENIEPRNRVVIGYELPPEFFQEVLRHYNSESLEPLLIYAEQESMADDDFGQVHNINFDDLHQVQDHYDEEPLVWPIFQFEPQRQIINEINNFPHIEIRRSNDEVENMREIVVCVACMSTVSNIVLRPYNHVCLCGECFEGLDRLVCPLCKSVITEKIVILDE</sequence>
<proteinExistence type="predicted"/>
<name>A0A6G0YJF5_APHCR</name>
<evidence type="ECO:0000313" key="2">
    <source>
        <dbReference type="Proteomes" id="UP000478052"/>
    </source>
</evidence>
<protein>
    <submittedName>
        <fullName evidence="1">Mitochondrial E3 ubiquitin protein ligase 1-like isoform X1</fullName>
    </submittedName>
</protein>
<dbReference type="Pfam" id="PF13920">
    <property type="entry name" value="zf-C3HC4_3"/>
    <property type="match status" value="1"/>
</dbReference>
<dbReference type="InterPro" id="IPR013083">
    <property type="entry name" value="Znf_RING/FYVE/PHD"/>
</dbReference>
<dbReference type="AlphaFoldDB" id="A0A6G0YJF5"/>
<dbReference type="Gene3D" id="3.30.40.10">
    <property type="entry name" value="Zinc/RING finger domain, C3HC4 (zinc finger)"/>
    <property type="match status" value="1"/>
</dbReference>
<dbReference type="Proteomes" id="UP000478052">
    <property type="component" value="Unassembled WGS sequence"/>
</dbReference>
<reference evidence="1 2" key="1">
    <citation type="submission" date="2019-08" db="EMBL/GenBank/DDBJ databases">
        <title>Whole genome of Aphis craccivora.</title>
        <authorList>
            <person name="Voronova N.V."/>
            <person name="Shulinski R.S."/>
            <person name="Bandarenka Y.V."/>
            <person name="Zhorov D.G."/>
            <person name="Warner D."/>
        </authorList>
    </citation>
    <scope>NUCLEOTIDE SEQUENCE [LARGE SCALE GENOMIC DNA]</scope>
    <source>
        <strain evidence="1">180601</strain>
        <tissue evidence="1">Whole Body</tissue>
    </source>
</reference>
<gene>
    <name evidence="1" type="ORF">FWK35_00005271</name>
</gene>